<name>A0A7Z0EQB1_9ACTN</name>
<organism evidence="6 7">
    <name type="scientific">Nocardiopsis aegyptia</name>
    <dbReference type="NCBI Taxonomy" id="220378"/>
    <lineage>
        <taxon>Bacteria</taxon>
        <taxon>Bacillati</taxon>
        <taxon>Actinomycetota</taxon>
        <taxon>Actinomycetes</taxon>
        <taxon>Streptosporangiales</taxon>
        <taxon>Nocardiopsidaceae</taxon>
        <taxon>Nocardiopsis</taxon>
    </lineage>
</organism>
<evidence type="ECO:0000256" key="2">
    <source>
        <dbReference type="ARBA" id="ARBA00022576"/>
    </source>
</evidence>
<evidence type="ECO:0000256" key="4">
    <source>
        <dbReference type="ARBA" id="ARBA00022898"/>
    </source>
</evidence>
<reference evidence="6 7" key="1">
    <citation type="submission" date="2020-07" db="EMBL/GenBank/DDBJ databases">
        <title>Sequencing the genomes of 1000 actinobacteria strains.</title>
        <authorList>
            <person name="Klenk H.-P."/>
        </authorList>
    </citation>
    <scope>NUCLEOTIDE SEQUENCE [LARGE SCALE GENOMIC DNA]</scope>
    <source>
        <strain evidence="6 7">DSM 44442</strain>
    </source>
</reference>
<gene>
    <name evidence="6" type="ORF">HNR10_003647</name>
</gene>
<keyword evidence="7" id="KW-1185">Reference proteome</keyword>
<sequence length="527" mass="57333">MNPEPTDRELAEPHLLGTLATVGVNVEYVRAHGDTLYRLDEEGREIPVTDFAGGYGALILGHNHPEITALARDLLERQVPVYTQFSRHPAANRAAHLINDIIRRETGTEEPYFAFFSSTGAEAVEAATKHAEFVRSQRLAALATGIDGNVASARAAVAAGRAEPGPDVYERAGADTAQAADQVLEHLVARLERHNDEVLSRPPVYFALEGSFHGKLAGSVQLTHNPGFRTPFAAMAARARFVPMNEGEALVKAVEEERAVVWDLVVEDGRVGVVERPAPVFGAFLVEPIQGEGGIHEVGREFAERIQTVCAEIECPIIVDEVQSGMGRTGSFLASARIGLRGDYYALAKSLGGGIAKSSVMLVREQHYRAEFELVHSSTFAKDGFSTPVAVRVLELLEADGGAAYSRARERGERLRLALERVREDFPDVVAQVRGRGLMLGLEFRSTSDSPSELFRFFAEADVLGYVLSGYLLREHDIRALPTASAVNTLRLAPSIGIGDEQIDRLEQALRNVALVLRESDEQALAP</sequence>
<proteinExistence type="inferred from homology"/>
<dbReference type="Gene3D" id="3.90.1150.10">
    <property type="entry name" value="Aspartate Aminotransferase, domain 1"/>
    <property type="match status" value="2"/>
</dbReference>
<keyword evidence="3 6" id="KW-0808">Transferase</keyword>
<evidence type="ECO:0000256" key="5">
    <source>
        <dbReference type="RuleBase" id="RU003560"/>
    </source>
</evidence>
<dbReference type="InterPro" id="IPR015421">
    <property type="entry name" value="PyrdxlP-dep_Trfase_major"/>
</dbReference>
<dbReference type="InterPro" id="IPR015422">
    <property type="entry name" value="PyrdxlP-dep_Trfase_small"/>
</dbReference>
<dbReference type="GO" id="GO:0042802">
    <property type="term" value="F:identical protein binding"/>
    <property type="evidence" value="ECO:0007669"/>
    <property type="project" value="TreeGrafter"/>
</dbReference>
<comment type="cofactor">
    <cofactor evidence="1">
        <name>pyridoxal 5'-phosphate</name>
        <dbReference type="ChEBI" id="CHEBI:597326"/>
    </cofactor>
</comment>
<evidence type="ECO:0000313" key="6">
    <source>
        <dbReference type="EMBL" id="NYJ35766.1"/>
    </source>
</evidence>
<dbReference type="RefSeq" id="WP_179825134.1">
    <property type="nucleotide sequence ID" value="NZ_JACCFS010000001.1"/>
</dbReference>
<evidence type="ECO:0000313" key="7">
    <source>
        <dbReference type="Proteomes" id="UP000572051"/>
    </source>
</evidence>
<accession>A0A7Z0EQB1</accession>
<dbReference type="Gene3D" id="3.40.640.10">
    <property type="entry name" value="Type I PLP-dependent aspartate aminotransferase-like (Major domain)"/>
    <property type="match status" value="2"/>
</dbReference>
<comment type="similarity">
    <text evidence="5">Belongs to the class-III pyridoxal-phosphate-dependent aminotransferase family.</text>
</comment>
<dbReference type="PANTHER" id="PTHR11986">
    <property type="entry name" value="AMINOTRANSFERASE CLASS III"/>
    <property type="match status" value="1"/>
</dbReference>
<dbReference type="Pfam" id="PF00202">
    <property type="entry name" value="Aminotran_3"/>
    <property type="match status" value="1"/>
</dbReference>
<dbReference type="InterPro" id="IPR005814">
    <property type="entry name" value="Aminotrans_3"/>
</dbReference>
<protein>
    <submittedName>
        <fullName evidence="6">Acetylornithine/succinyldiaminopimelate/putresci ne aminotransferase</fullName>
    </submittedName>
</protein>
<keyword evidence="4 5" id="KW-0663">Pyridoxal phosphate</keyword>
<evidence type="ECO:0000256" key="1">
    <source>
        <dbReference type="ARBA" id="ARBA00001933"/>
    </source>
</evidence>
<dbReference type="GO" id="GO:0008483">
    <property type="term" value="F:transaminase activity"/>
    <property type="evidence" value="ECO:0007669"/>
    <property type="project" value="UniProtKB-KW"/>
</dbReference>
<dbReference type="InterPro" id="IPR015424">
    <property type="entry name" value="PyrdxlP-dep_Trfase"/>
</dbReference>
<dbReference type="EMBL" id="JACCFS010000001">
    <property type="protein sequence ID" value="NYJ35766.1"/>
    <property type="molecule type" value="Genomic_DNA"/>
</dbReference>
<dbReference type="AlphaFoldDB" id="A0A7Z0EQB1"/>
<dbReference type="PANTHER" id="PTHR11986:SF79">
    <property type="entry name" value="ACETYLORNITHINE AMINOTRANSFERASE, MITOCHONDRIAL"/>
    <property type="match status" value="1"/>
</dbReference>
<keyword evidence="2 6" id="KW-0032">Aminotransferase</keyword>
<dbReference type="InterPro" id="IPR050103">
    <property type="entry name" value="Class-III_PLP-dep_AT"/>
</dbReference>
<dbReference type="Proteomes" id="UP000572051">
    <property type="component" value="Unassembled WGS sequence"/>
</dbReference>
<comment type="caution">
    <text evidence="6">The sequence shown here is derived from an EMBL/GenBank/DDBJ whole genome shotgun (WGS) entry which is preliminary data.</text>
</comment>
<dbReference type="SUPFAM" id="SSF53383">
    <property type="entry name" value="PLP-dependent transferases"/>
    <property type="match status" value="1"/>
</dbReference>
<evidence type="ECO:0000256" key="3">
    <source>
        <dbReference type="ARBA" id="ARBA00022679"/>
    </source>
</evidence>
<dbReference type="GO" id="GO:0030170">
    <property type="term" value="F:pyridoxal phosphate binding"/>
    <property type="evidence" value="ECO:0007669"/>
    <property type="project" value="InterPro"/>
</dbReference>